<evidence type="ECO:0000313" key="4">
    <source>
        <dbReference type="Proteomes" id="UP000176855"/>
    </source>
</evidence>
<accession>A0A1G2HN39</accession>
<dbReference type="InterPro" id="IPR002477">
    <property type="entry name" value="Peptidoglycan-bd-like"/>
</dbReference>
<evidence type="ECO:0000256" key="1">
    <source>
        <dbReference type="SAM" id="SignalP"/>
    </source>
</evidence>
<dbReference type="AlphaFoldDB" id="A0A1G2HN39"/>
<dbReference type="Proteomes" id="UP000176855">
    <property type="component" value="Unassembled WGS sequence"/>
</dbReference>
<sequence>MNLIYKNIILAAAILVSVLVTPEAKAFTVGEAVNFNVDKDFDASARSQVSAVLVKTSSNLYFYVEKNWWEVQAPAKQNEILGYLDELSLEFDKKIYPNLTSIFGSEWKPGVDGDPKITILFHALKENAGGYFRSADEYLKLQIPDSNEREMVYLPIAHIDSRQLKVFLAHEFVHLITFNQKDKLREVQEEIWLNEARADYSSTILGYDSLYDGSNLQRRVRNFLEKPFDSLTEWQENKYDYAVASLFTHYLVDHYSINVLADSLKSKAVGIASINEVLQKNNEKEDFAQIFIHWTIATLINDCSVEIKHCYLNQNLRGLRINPTLNFLPLSGSSSLSVTNVTKNWAGNWQKFIGGKGDLTLEFTSLAGLSFKVPYLIFNKDGSYAIRYLDLDQKEKGQLEIENFGDTVASLVIIPSLQSKTSDFNGLELTYPYTFTVSIVDKTMSEEEALIQKLLVQIEFLKKQIVALQSGVGNPVPTFACGPLNNNLYKGTAYSSDVTCLQNFLKSQGPSIYPEGLVTGSFGNLTKSAVIRFQEKYKEEILAPLGLLRGTGFVGPSTRIKINKLLLGGA</sequence>
<dbReference type="InterPro" id="IPR036366">
    <property type="entry name" value="PGBDSf"/>
</dbReference>
<comment type="caution">
    <text evidence="3">The sequence shown here is derived from an EMBL/GenBank/DDBJ whole genome shotgun (WGS) entry which is preliminary data.</text>
</comment>
<keyword evidence="1" id="KW-0732">Signal</keyword>
<gene>
    <name evidence="3" type="ORF">A2730_01360</name>
</gene>
<name>A0A1G2HN39_9BACT</name>
<feature type="signal peptide" evidence="1">
    <location>
        <begin position="1"/>
        <end position="26"/>
    </location>
</feature>
<dbReference type="EMBL" id="MHOO01000011">
    <property type="protein sequence ID" value="OGZ63917.1"/>
    <property type="molecule type" value="Genomic_DNA"/>
</dbReference>
<dbReference type="InterPro" id="IPR036365">
    <property type="entry name" value="PGBD-like_sf"/>
</dbReference>
<dbReference type="STRING" id="1802202.A2730_01360"/>
<dbReference type="Gene3D" id="1.10.101.10">
    <property type="entry name" value="PGBD-like superfamily/PGBD"/>
    <property type="match status" value="1"/>
</dbReference>
<reference evidence="3 4" key="1">
    <citation type="journal article" date="2016" name="Nat. Commun.">
        <title>Thousands of microbial genomes shed light on interconnected biogeochemical processes in an aquifer system.</title>
        <authorList>
            <person name="Anantharaman K."/>
            <person name="Brown C.T."/>
            <person name="Hug L.A."/>
            <person name="Sharon I."/>
            <person name="Castelle C.J."/>
            <person name="Probst A.J."/>
            <person name="Thomas B.C."/>
            <person name="Singh A."/>
            <person name="Wilkins M.J."/>
            <person name="Karaoz U."/>
            <person name="Brodie E.L."/>
            <person name="Williams K.H."/>
            <person name="Hubbard S.S."/>
            <person name="Banfield J.F."/>
        </authorList>
    </citation>
    <scope>NUCLEOTIDE SEQUENCE [LARGE SCALE GENOMIC DNA]</scope>
</reference>
<dbReference type="SUPFAM" id="SSF47090">
    <property type="entry name" value="PGBD-like"/>
    <property type="match status" value="1"/>
</dbReference>
<evidence type="ECO:0000313" key="3">
    <source>
        <dbReference type="EMBL" id="OGZ63917.1"/>
    </source>
</evidence>
<dbReference type="Pfam" id="PF01471">
    <property type="entry name" value="PG_binding_1"/>
    <property type="match status" value="1"/>
</dbReference>
<proteinExistence type="predicted"/>
<feature type="domain" description="Peptidoglycan binding-like" evidence="2">
    <location>
        <begin position="496"/>
        <end position="537"/>
    </location>
</feature>
<organism evidence="3 4">
    <name type="scientific">Candidatus Staskawiczbacteria bacterium RIFCSPHIGHO2_01_FULL_39_25</name>
    <dbReference type="NCBI Taxonomy" id="1802202"/>
    <lineage>
        <taxon>Bacteria</taxon>
        <taxon>Candidatus Staskawicziibacteriota</taxon>
    </lineage>
</organism>
<feature type="chain" id="PRO_5009583135" description="Peptidoglycan binding-like domain-containing protein" evidence="1">
    <location>
        <begin position="27"/>
        <end position="570"/>
    </location>
</feature>
<evidence type="ECO:0000259" key="2">
    <source>
        <dbReference type="Pfam" id="PF01471"/>
    </source>
</evidence>
<protein>
    <recommendedName>
        <fullName evidence="2">Peptidoglycan binding-like domain-containing protein</fullName>
    </recommendedName>
</protein>